<evidence type="ECO:0000313" key="1">
    <source>
        <dbReference type="EMBL" id="MCP2264588.1"/>
    </source>
</evidence>
<dbReference type="PROSITE" id="PS51257">
    <property type="entry name" value="PROKAR_LIPOPROTEIN"/>
    <property type="match status" value="1"/>
</dbReference>
<dbReference type="SUPFAM" id="SSF53850">
    <property type="entry name" value="Periplasmic binding protein-like II"/>
    <property type="match status" value="1"/>
</dbReference>
<dbReference type="Proteomes" id="UP001139493">
    <property type="component" value="Unassembled WGS sequence"/>
</dbReference>
<comment type="caution">
    <text evidence="1">The sequence shown here is derived from an EMBL/GenBank/DDBJ whole genome shotgun (WGS) entry which is preliminary data.</text>
</comment>
<organism evidence="1 2">
    <name type="scientific">Promicromonospora thailandica</name>
    <dbReference type="NCBI Taxonomy" id="765201"/>
    <lineage>
        <taxon>Bacteria</taxon>
        <taxon>Bacillati</taxon>
        <taxon>Actinomycetota</taxon>
        <taxon>Actinomycetes</taxon>
        <taxon>Micrococcales</taxon>
        <taxon>Promicromonosporaceae</taxon>
        <taxon>Promicromonospora</taxon>
    </lineage>
</organism>
<gene>
    <name evidence="1" type="ORF">APR03_001926</name>
</gene>
<dbReference type="Pfam" id="PF01547">
    <property type="entry name" value="SBP_bac_1"/>
    <property type="match status" value="1"/>
</dbReference>
<keyword evidence="2" id="KW-1185">Reference proteome</keyword>
<name>A0A9X2JVY7_9MICO</name>
<dbReference type="AlphaFoldDB" id="A0A9X2JVY7"/>
<protein>
    <submittedName>
        <fullName evidence="1">Raffinose/stachyose/melibiose transport system substrate-binding protein</fullName>
    </submittedName>
</protein>
<evidence type="ECO:0000313" key="2">
    <source>
        <dbReference type="Proteomes" id="UP001139493"/>
    </source>
</evidence>
<sequence length="424" mass="45473">MPARTPSPPKGLSRRSFLGAGLVGAGLALTGCGSLGRPAEVSFYQSKPEVIGYFDELLARFRDERPGVRVSHDVTSDLSAGFARGAPPDLGCSNYNFEIARFVDHGALSDLGDMPEAGRINPDLLPLVELTASYPGRTSVLPYSLMAAGVLYNRATFAEHGLEAPTTWSELVEVCDALTAAGVTPIYGTFAEPWTIGQGILDYTVGGLVDVTAFFEALQEQGADTGPGSPVSFEKDFREPVERMLTLVGYTNADAAGRGYGDGNLAFARGEAAMYLQGPWALTEIAKTSPDLDVGIFPLPMTDDPADRKVRVNVDLALWVPDVSPRQDGARELVSFLMRPEIIDAYNADNLGFGVTTDAPPVTHPALVELQEYYDGARFYLGPSQLVPESIPVHNYAQAIVTGADPGEVLRTLDADWARLARRS</sequence>
<dbReference type="InterPro" id="IPR006311">
    <property type="entry name" value="TAT_signal"/>
</dbReference>
<proteinExistence type="predicted"/>
<dbReference type="InterPro" id="IPR050490">
    <property type="entry name" value="Bact_solute-bd_prot1"/>
</dbReference>
<accession>A0A9X2JVY7</accession>
<dbReference type="RefSeq" id="WP_253835147.1">
    <property type="nucleotide sequence ID" value="NZ_JAMTCS010000005.1"/>
</dbReference>
<reference evidence="1" key="1">
    <citation type="submission" date="2022-06" db="EMBL/GenBank/DDBJ databases">
        <title>Genomic Encyclopedia of Archaeal and Bacterial Type Strains, Phase II (KMG-II): from individual species to whole genera.</title>
        <authorList>
            <person name="Goeker M."/>
        </authorList>
    </citation>
    <scope>NUCLEOTIDE SEQUENCE</scope>
    <source>
        <strain evidence="1">DSM 26652</strain>
    </source>
</reference>
<dbReference type="EMBL" id="JAMTCS010000005">
    <property type="protein sequence ID" value="MCP2264588.1"/>
    <property type="molecule type" value="Genomic_DNA"/>
</dbReference>
<dbReference type="PANTHER" id="PTHR43649">
    <property type="entry name" value="ARABINOSE-BINDING PROTEIN-RELATED"/>
    <property type="match status" value="1"/>
</dbReference>
<dbReference type="InterPro" id="IPR006059">
    <property type="entry name" value="SBP"/>
</dbReference>
<dbReference type="Gene3D" id="3.40.190.10">
    <property type="entry name" value="Periplasmic binding protein-like II"/>
    <property type="match status" value="2"/>
</dbReference>
<dbReference type="PROSITE" id="PS51318">
    <property type="entry name" value="TAT"/>
    <property type="match status" value="1"/>
</dbReference>